<dbReference type="AlphaFoldDB" id="A0A1W6BWJ2"/>
<dbReference type="eggNOG" id="COG0666">
    <property type="taxonomic scope" value="Bacteria"/>
</dbReference>
<dbReference type="PROSITE" id="PS50297">
    <property type="entry name" value="ANK_REP_REGION"/>
    <property type="match status" value="1"/>
</dbReference>
<name>A0A1W6BWJ2_9BACT</name>
<evidence type="ECO:0000256" key="1">
    <source>
        <dbReference type="PROSITE-ProRule" id="PRU00023"/>
    </source>
</evidence>
<dbReference type="Gene3D" id="1.25.40.20">
    <property type="entry name" value="Ankyrin repeat-containing domain"/>
    <property type="match status" value="2"/>
</dbReference>
<dbReference type="EMBL" id="CP020867">
    <property type="protein sequence ID" value="ARJ56444.1"/>
    <property type="molecule type" value="Genomic_DNA"/>
</dbReference>
<dbReference type="KEGG" id="ccun:CCUN_0827"/>
<reference evidence="2 3" key="1">
    <citation type="submission" date="2017-04" db="EMBL/GenBank/DDBJ databases">
        <title>Complete genome sequence of the Campylobacter cuniculorum type strain LMG24588.</title>
        <authorList>
            <person name="Miller W.G."/>
            <person name="Yee E."/>
            <person name="Revez J."/>
            <person name="Bono J.L."/>
            <person name="Rossi M."/>
        </authorList>
    </citation>
    <scope>NUCLEOTIDE SEQUENCE [LARGE SCALE GENOMIC DNA]</scope>
    <source>
        <strain evidence="2 3">LMG 24588</strain>
    </source>
</reference>
<dbReference type="PANTHER" id="PTHR46224:SF64">
    <property type="entry name" value="IQ MOTIF AND ANKYRIN REPEAT DOMAIN-CONTAINING PROTEIN 1"/>
    <property type="match status" value="1"/>
</dbReference>
<dbReference type="STRING" id="1121267.CCUN_0827"/>
<feature type="repeat" description="ANK" evidence="1">
    <location>
        <begin position="284"/>
        <end position="316"/>
    </location>
</feature>
<keyword evidence="1" id="KW-0040">ANK repeat</keyword>
<sequence length="415" mass="47897">MRFLLFLCLYLVFCVAEEEMSCDYIKTHQASFFKNNSHLNQDLFEIVSTCEDSLKNQKFTQKLYELSNEIRGNNNICSGISYLPKLFQFNYLLLEISLDPINYQKSLDSPKNLEKKYNALRAYFRYWAYQSIGNFRLYRAFWQEYNEAIEPLKYYFQTHFNFDEGSNIYYTSNALNEFLNWAVGETKIFRDISPLSQFVANKNYTSARLQDYIYANNPPKAELTLALRSALLNQRGPEILKLLLKFGAQIDEGYESAIFYALENYENTKFLIENGANVNQANAFGKTPLFYAIEFGNKDIIKLLIENGANVNQKYINNNEKLALSANIGKDIPYFITFCSLEHTSKNVLMQAAAYGDTQILKLLISKGAHLFEVDDLGFNALDFALATHKTENAKYLESLGLKANENLFYEGSLE</sequence>
<organism evidence="2 3">
    <name type="scientific">Campylobacter cuniculorum DSM 23162 = LMG 24588</name>
    <dbReference type="NCBI Taxonomy" id="1121267"/>
    <lineage>
        <taxon>Bacteria</taxon>
        <taxon>Pseudomonadati</taxon>
        <taxon>Campylobacterota</taxon>
        <taxon>Epsilonproteobacteria</taxon>
        <taxon>Campylobacterales</taxon>
        <taxon>Campylobacteraceae</taxon>
        <taxon>Campylobacter</taxon>
    </lineage>
</organism>
<evidence type="ECO:0000313" key="3">
    <source>
        <dbReference type="Proteomes" id="UP000192902"/>
    </source>
</evidence>
<dbReference type="SUPFAM" id="SSF48403">
    <property type="entry name" value="Ankyrin repeat"/>
    <property type="match status" value="1"/>
</dbReference>
<dbReference type="InterPro" id="IPR002110">
    <property type="entry name" value="Ankyrin_rpt"/>
</dbReference>
<dbReference type="Proteomes" id="UP000192902">
    <property type="component" value="Chromosome"/>
</dbReference>
<protein>
    <submittedName>
        <fullName evidence="2">Ankyrin domain protein</fullName>
    </submittedName>
</protein>
<gene>
    <name evidence="2" type="ORF">CCUN_0827</name>
</gene>
<feature type="repeat" description="ANK" evidence="1">
    <location>
        <begin position="344"/>
        <end position="376"/>
    </location>
</feature>
<dbReference type="PROSITE" id="PS50088">
    <property type="entry name" value="ANK_REPEAT"/>
    <property type="match status" value="2"/>
</dbReference>
<dbReference type="InterPro" id="IPR051616">
    <property type="entry name" value="Cul2-RING_E3_ligase_SR"/>
</dbReference>
<dbReference type="PANTHER" id="PTHR46224">
    <property type="entry name" value="ANKYRIN REPEAT FAMILY PROTEIN"/>
    <property type="match status" value="1"/>
</dbReference>
<dbReference type="Pfam" id="PF12796">
    <property type="entry name" value="Ank_2"/>
    <property type="match status" value="1"/>
</dbReference>
<evidence type="ECO:0000313" key="2">
    <source>
        <dbReference type="EMBL" id="ARJ56444.1"/>
    </source>
</evidence>
<dbReference type="Pfam" id="PF13637">
    <property type="entry name" value="Ank_4"/>
    <property type="match status" value="1"/>
</dbReference>
<proteinExistence type="predicted"/>
<accession>A0A1W6BWJ2</accession>
<dbReference type="SMART" id="SM00248">
    <property type="entry name" value="ANK"/>
    <property type="match status" value="5"/>
</dbReference>
<dbReference type="InterPro" id="IPR036770">
    <property type="entry name" value="Ankyrin_rpt-contain_sf"/>
</dbReference>